<evidence type="ECO:0000256" key="1">
    <source>
        <dbReference type="SAM" id="SignalP"/>
    </source>
</evidence>
<evidence type="ECO:0000313" key="3">
    <source>
        <dbReference type="Proteomes" id="UP000773614"/>
    </source>
</evidence>
<organism evidence="2 3">
    <name type="scientific">Propylenella binzhouense</name>
    <dbReference type="NCBI Taxonomy" id="2555902"/>
    <lineage>
        <taxon>Bacteria</taxon>
        <taxon>Pseudomonadati</taxon>
        <taxon>Pseudomonadota</taxon>
        <taxon>Alphaproteobacteria</taxon>
        <taxon>Hyphomicrobiales</taxon>
        <taxon>Propylenellaceae</taxon>
        <taxon>Propylenella</taxon>
    </lineage>
</organism>
<feature type="signal peptide" evidence="1">
    <location>
        <begin position="1"/>
        <end position="23"/>
    </location>
</feature>
<dbReference type="RefSeq" id="WP_161141639.1">
    <property type="nucleotide sequence ID" value="NZ_SPKJ01000067.1"/>
</dbReference>
<protein>
    <submittedName>
        <fullName evidence="2">Uncharacterized protein</fullName>
    </submittedName>
</protein>
<sequence length="103" mass="11324">MRRFHSFALAAVAAGLFAGAASAEQGPQCARHDKMVQLLAKKYRETPVSIGTVNQDRLMQFFASERGTWTILMTKTSGESCILAAGSNFEKLREDFRKLDPAA</sequence>
<comment type="caution">
    <text evidence="2">The sequence shown here is derived from an EMBL/GenBank/DDBJ whole genome shotgun (WGS) entry which is preliminary data.</text>
</comment>
<keyword evidence="3" id="KW-1185">Reference proteome</keyword>
<evidence type="ECO:0000313" key="2">
    <source>
        <dbReference type="EMBL" id="MYZ49299.1"/>
    </source>
</evidence>
<keyword evidence="1" id="KW-0732">Signal</keyword>
<accession>A0A964T6H1</accession>
<gene>
    <name evidence="2" type="ORF">E4O86_16425</name>
</gene>
<proteinExistence type="predicted"/>
<name>A0A964T6H1_9HYPH</name>
<feature type="chain" id="PRO_5036948010" evidence="1">
    <location>
        <begin position="24"/>
        <end position="103"/>
    </location>
</feature>
<dbReference type="EMBL" id="SPKJ01000067">
    <property type="protein sequence ID" value="MYZ49299.1"/>
    <property type="molecule type" value="Genomic_DNA"/>
</dbReference>
<dbReference type="OrthoDB" id="9810895at2"/>
<dbReference type="AlphaFoldDB" id="A0A964T6H1"/>
<dbReference type="Proteomes" id="UP000773614">
    <property type="component" value="Unassembled WGS sequence"/>
</dbReference>
<reference evidence="2" key="1">
    <citation type="submission" date="2019-03" db="EMBL/GenBank/DDBJ databases">
        <title>Afifella sp. nov., isolated from activated sludge.</title>
        <authorList>
            <person name="Li Q."/>
            <person name="Liu Y."/>
        </authorList>
    </citation>
    <scope>NUCLEOTIDE SEQUENCE</scope>
    <source>
        <strain evidence="2">L72</strain>
    </source>
</reference>